<dbReference type="InterPro" id="IPR000740">
    <property type="entry name" value="GrpE"/>
</dbReference>
<dbReference type="SUPFAM" id="SSF58014">
    <property type="entry name" value="Coiled-coil domain of nucleotide exchange factor GrpE"/>
    <property type="match status" value="1"/>
</dbReference>
<evidence type="ECO:0000313" key="7">
    <source>
        <dbReference type="EMBL" id="AEL24840.1"/>
    </source>
</evidence>
<keyword evidence="2 3" id="KW-0143">Chaperone</keyword>
<dbReference type="Proteomes" id="UP000001635">
    <property type="component" value="Chromosome"/>
</dbReference>
<keyword evidence="3" id="KW-0963">Cytoplasm</keyword>
<dbReference type="HAMAP" id="MF_01151">
    <property type="entry name" value="GrpE"/>
    <property type="match status" value="1"/>
</dbReference>
<dbReference type="Gene3D" id="3.90.20.20">
    <property type="match status" value="1"/>
</dbReference>
<evidence type="ECO:0000256" key="3">
    <source>
        <dbReference type="HAMAP-Rule" id="MF_01151"/>
    </source>
</evidence>
<feature type="region of interest" description="Disordered" evidence="6">
    <location>
        <begin position="1"/>
        <end position="53"/>
    </location>
</feature>
<gene>
    <name evidence="3" type="primary">grpE</name>
    <name evidence="7" type="ordered locus">Cycma_1068</name>
</gene>
<evidence type="ECO:0000256" key="4">
    <source>
        <dbReference type="RuleBase" id="RU000639"/>
    </source>
</evidence>
<evidence type="ECO:0000256" key="5">
    <source>
        <dbReference type="RuleBase" id="RU004478"/>
    </source>
</evidence>
<name>G0IVS3_CYCMS</name>
<dbReference type="GO" id="GO:0005737">
    <property type="term" value="C:cytoplasm"/>
    <property type="evidence" value="ECO:0007669"/>
    <property type="project" value="UniProtKB-SubCell"/>
</dbReference>
<feature type="compositionally biased region" description="Basic and acidic residues" evidence="6">
    <location>
        <begin position="20"/>
        <end position="29"/>
    </location>
</feature>
<dbReference type="eggNOG" id="COG0576">
    <property type="taxonomic scope" value="Bacteria"/>
</dbReference>
<organism evidence="7 8">
    <name type="scientific">Cyclobacterium marinum (strain ATCC 25205 / DSM 745 / LMG 13164 / NCIMB 1802)</name>
    <name type="common">Flectobacillus marinus</name>
    <dbReference type="NCBI Taxonomy" id="880070"/>
    <lineage>
        <taxon>Bacteria</taxon>
        <taxon>Pseudomonadati</taxon>
        <taxon>Bacteroidota</taxon>
        <taxon>Cytophagia</taxon>
        <taxon>Cytophagales</taxon>
        <taxon>Cyclobacteriaceae</taxon>
        <taxon>Cyclobacterium</taxon>
    </lineage>
</organism>
<dbReference type="PRINTS" id="PR00773">
    <property type="entry name" value="GRPEPROTEIN"/>
</dbReference>
<dbReference type="KEGG" id="cmr:Cycma_1068"/>
<protein>
    <recommendedName>
        <fullName evidence="3 4">Protein GrpE</fullName>
    </recommendedName>
    <alternativeName>
        <fullName evidence="3">HSP-70 cofactor</fullName>
    </alternativeName>
</protein>
<comment type="function">
    <text evidence="3 4">Participates actively in the response to hyperosmotic and heat shock by preventing the aggregation of stress-denatured proteins, in association with DnaK and GrpE. It is the nucleotide exchange factor for DnaK and may function as a thermosensor. Unfolded proteins bind initially to DnaJ; upon interaction with the DnaJ-bound protein, DnaK hydrolyzes its bound ATP, resulting in the formation of a stable complex. GrpE releases ADP from DnaK; ATP binding to DnaK triggers the release of the substrate protein, thus completing the reaction cycle. Several rounds of ATP-dependent interactions between DnaJ, DnaK and GrpE are required for fully efficient folding.</text>
</comment>
<evidence type="ECO:0000256" key="6">
    <source>
        <dbReference type="SAM" id="MobiDB-lite"/>
    </source>
</evidence>
<evidence type="ECO:0000313" key="8">
    <source>
        <dbReference type="Proteomes" id="UP000001635"/>
    </source>
</evidence>
<keyword evidence="8" id="KW-1185">Reference proteome</keyword>
<comment type="subcellular location">
    <subcellularLocation>
        <location evidence="3">Cytoplasm</location>
    </subcellularLocation>
</comment>
<keyword evidence="3 4" id="KW-0346">Stress response</keyword>
<dbReference type="HOGENOM" id="CLU_057217_5_2_10"/>
<dbReference type="OrthoDB" id="9812586at2"/>
<accession>G0IVS3</accession>
<dbReference type="GO" id="GO:0006457">
    <property type="term" value="P:protein folding"/>
    <property type="evidence" value="ECO:0007669"/>
    <property type="project" value="InterPro"/>
</dbReference>
<comment type="subunit">
    <text evidence="3">Homodimer.</text>
</comment>
<evidence type="ECO:0000256" key="1">
    <source>
        <dbReference type="ARBA" id="ARBA00009054"/>
    </source>
</evidence>
<comment type="similarity">
    <text evidence="1 3 5">Belongs to the GrpE family.</text>
</comment>
<dbReference type="Pfam" id="PF01025">
    <property type="entry name" value="GrpE"/>
    <property type="match status" value="1"/>
</dbReference>
<reference evidence="8" key="1">
    <citation type="submission" date="2011-07" db="EMBL/GenBank/DDBJ databases">
        <title>The complete genome of Cyclobacterium marinum DSM 745.</title>
        <authorList>
            <person name="Lucas S."/>
            <person name="Han J."/>
            <person name="Lapidus A."/>
            <person name="Bruce D."/>
            <person name="Goodwin L."/>
            <person name="Pitluck S."/>
            <person name="Peters L."/>
            <person name="Kyrpides N."/>
            <person name="Mavromatis K."/>
            <person name="Ivanova N."/>
            <person name="Ovchinnikova G."/>
            <person name="Chertkov O."/>
            <person name="Detter J.C."/>
            <person name="Tapia R."/>
            <person name="Han C."/>
            <person name="Land M."/>
            <person name="Hauser L."/>
            <person name="Markowitz V."/>
            <person name="Cheng J.-F."/>
            <person name="Hugenholtz P."/>
            <person name="Woyke T."/>
            <person name="Wu D."/>
            <person name="Tindall B."/>
            <person name="Schuetze A."/>
            <person name="Brambilla E."/>
            <person name="Klenk H.-P."/>
            <person name="Eisen J.A."/>
        </authorList>
    </citation>
    <scope>NUCLEOTIDE SEQUENCE [LARGE SCALE GENOMIC DNA]</scope>
    <source>
        <strain evidence="8">ATCC 25205 / DSM 745 / LMG 13164 / NCIMB 1802</strain>
    </source>
</reference>
<dbReference type="SUPFAM" id="SSF51064">
    <property type="entry name" value="Head domain of nucleotide exchange factor GrpE"/>
    <property type="match status" value="1"/>
</dbReference>
<dbReference type="Gene3D" id="2.30.22.10">
    <property type="entry name" value="Head domain of nucleotide exchange factor GrpE"/>
    <property type="match status" value="1"/>
</dbReference>
<sequence length="188" mass="21426">MTDNVNEEKEQGLDQADISENLKNEEDLKQNSAQEDVEEEIKGEAESDSLAKENQELKDKYVRLYSEFENYRRRTAKEKLEMISSASISLIQEILPVMDDFERSFKVEGNDQEGSKLIYNKLGKILESKGLVPMDDLIGKEFDAEYHEAITQIPAPSEELKGKIVDVVEKGYMLSDKVVRFAKVVIGN</sequence>
<feature type="compositionally biased region" description="Basic and acidic residues" evidence="6">
    <location>
        <begin position="1"/>
        <end position="12"/>
    </location>
</feature>
<dbReference type="CDD" id="cd00446">
    <property type="entry name" value="GrpE"/>
    <property type="match status" value="1"/>
</dbReference>
<dbReference type="AlphaFoldDB" id="G0IVS3"/>
<dbReference type="GO" id="GO:0042803">
    <property type="term" value="F:protein homodimerization activity"/>
    <property type="evidence" value="ECO:0007669"/>
    <property type="project" value="InterPro"/>
</dbReference>
<dbReference type="PROSITE" id="PS01071">
    <property type="entry name" value="GRPE"/>
    <property type="match status" value="1"/>
</dbReference>
<dbReference type="InterPro" id="IPR009012">
    <property type="entry name" value="GrpE_head"/>
</dbReference>
<dbReference type="STRING" id="880070.Cycma_1068"/>
<dbReference type="PANTHER" id="PTHR21237:SF23">
    <property type="entry name" value="GRPE PROTEIN HOMOLOG, MITOCHONDRIAL"/>
    <property type="match status" value="1"/>
</dbReference>
<dbReference type="GO" id="GO:0051087">
    <property type="term" value="F:protein-folding chaperone binding"/>
    <property type="evidence" value="ECO:0007669"/>
    <property type="project" value="InterPro"/>
</dbReference>
<dbReference type="PANTHER" id="PTHR21237">
    <property type="entry name" value="GRPE PROTEIN"/>
    <property type="match status" value="1"/>
</dbReference>
<dbReference type="InterPro" id="IPR013805">
    <property type="entry name" value="GrpE_CC"/>
</dbReference>
<proteinExistence type="inferred from homology"/>
<dbReference type="EMBL" id="CP002955">
    <property type="protein sequence ID" value="AEL24840.1"/>
    <property type="molecule type" value="Genomic_DNA"/>
</dbReference>
<evidence type="ECO:0000256" key="2">
    <source>
        <dbReference type="ARBA" id="ARBA00023186"/>
    </source>
</evidence>
<dbReference type="RefSeq" id="WP_014019137.1">
    <property type="nucleotide sequence ID" value="NC_015914.1"/>
</dbReference>
<dbReference type="GO" id="GO:0051082">
    <property type="term" value="F:unfolded protein binding"/>
    <property type="evidence" value="ECO:0007669"/>
    <property type="project" value="TreeGrafter"/>
</dbReference>
<feature type="compositionally biased region" description="Basic and acidic residues" evidence="6">
    <location>
        <begin position="40"/>
        <end position="53"/>
    </location>
</feature>
<dbReference type="GO" id="GO:0000774">
    <property type="term" value="F:adenyl-nucleotide exchange factor activity"/>
    <property type="evidence" value="ECO:0007669"/>
    <property type="project" value="InterPro"/>
</dbReference>